<dbReference type="HOGENOM" id="CLU_2870585_0_0_1"/>
<evidence type="ECO:0000313" key="1">
    <source>
        <dbReference type="EMBL" id="ERN20168.1"/>
    </source>
</evidence>
<accession>U5DHY8</accession>
<proteinExistence type="predicted"/>
<dbReference type="AlphaFoldDB" id="U5DHY8"/>
<keyword evidence="2" id="KW-1185">Reference proteome</keyword>
<dbReference type="EMBL" id="KI392060">
    <property type="protein sequence ID" value="ERN20168.1"/>
    <property type="molecule type" value="Genomic_DNA"/>
</dbReference>
<gene>
    <name evidence="1" type="ORF">AMTR_s00066p00102020</name>
</gene>
<evidence type="ECO:0000313" key="2">
    <source>
        <dbReference type="Proteomes" id="UP000017836"/>
    </source>
</evidence>
<dbReference type="Proteomes" id="UP000017836">
    <property type="component" value="Unassembled WGS sequence"/>
</dbReference>
<reference evidence="2" key="1">
    <citation type="journal article" date="2013" name="Science">
        <title>The Amborella genome and the evolution of flowering plants.</title>
        <authorList>
            <consortium name="Amborella Genome Project"/>
        </authorList>
    </citation>
    <scope>NUCLEOTIDE SEQUENCE [LARGE SCALE GENOMIC DNA]</scope>
</reference>
<dbReference type="Gramene" id="ERN20168">
    <property type="protein sequence ID" value="ERN20168"/>
    <property type="gene ID" value="AMTR_s00066p00102020"/>
</dbReference>
<sequence>MSRSTAKALYYITGALWLQRLHYRSEYFHCRSAMGQTNDYQSAHWDYRSAHSDCRSAVLSMPKRCGSDKALSKCTL</sequence>
<protein>
    <submittedName>
        <fullName evidence="1">Uncharacterized protein</fullName>
    </submittedName>
</protein>
<organism evidence="1 2">
    <name type="scientific">Amborella trichopoda</name>
    <dbReference type="NCBI Taxonomy" id="13333"/>
    <lineage>
        <taxon>Eukaryota</taxon>
        <taxon>Viridiplantae</taxon>
        <taxon>Streptophyta</taxon>
        <taxon>Embryophyta</taxon>
        <taxon>Tracheophyta</taxon>
        <taxon>Spermatophyta</taxon>
        <taxon>Magnoliopsida</taxon>
        <taxon>Amborellales</taxon>
        <taxon>Amborellaceae</taxon>
        <taxon>Amborella</taxon>
    </lineage>
</organism>
<name>U5DHY8_AMBTC</name>